<dbReference type="GO" id="GO:0005524">
    <property type="term" value="F:ATP binding"/>
    <property type="evidence" value="ECO:0007669"/>
    <property type="project" value="UniProtKB-KW"/>
</dbReference>
<evidence type="ECO:0000313" key="6">
    <source>
        <dbReference type="EMBL" id="PCS00940.1"/>
    </source>
</evidence>
<dbReference type="GO" id="GO:0016887">
    <property type="term" value="F:ATP hydrolysis activity"/>
    <property type="evidence" value="ECO:0007669"/>
    <property type="project" value="InterPro"/>
</dbReference>
<dbReference type="PANTHER" id="PTHR42711:SF5">
    <property type="entry name" value="ABC TRANSPORTER ATP-BINDING PROTEIN NATA"/>
    <property type="match status" value="1"/>
</dbReference>
<reference evidence="6 7" key="1">
    <citation type="submission" date="2014-12" db="EMBL/GenBank/DDBJ databases">
        <title>Draft genome sequences of 10 type strains of Lactococcus.</title>
        <authorList>
            <person name="Sun Z."/>
            <person name="Zhong Z."/>
            <person name="Liu W."/>
            <person name="Zhang W."/>
            <person name="Zhang H."/>
        </authorList>
    </citation>
    <scope>NUCLEOTIDE SEQUENCE [LARGE SCALE GENOMIC DNA]</scope>
    <source>
        <strain evidence="6 7">JCM 16395</strain>
    </source>
</reference>
<keyword evidence="2" id="KW-0813">Transport</keyword>
<dbReference type="InterPro" id="IPR003593">
    <property type="entry name" value="AAA+_ATPase"/>
</dbReference>
<comment type="similarity">
    <text evidence="1">Belongs to the ABC transporter superfamily.</text>
</comment>
<dbReference type="Pfam" id="PF13732">
    <property type="entry name" value="DrrA1-3_C"/>
    <property type="match status" value="1"/>
</dbReference>
<dbReference type="InterPro" id="IPR017871">
    <property type="entry name" value="ABC_transporter-like_CS"/>
</dbReference>
<evidence type="ECO:0000259" key="5">
    <source>
        <dbReference type="PROSITE" id="PS50893"/>
    </source>
</evidence>
<dbReference type="SMART" id="SM00382">
    <property type="entry name" value="AAA"/>
    <property type="match status" value="1"/>
</dbReference>
<dbReference type="OrthoDB" id="9804819at2"/>
<feature type="domain" description="ABC transporter" evidence="5">
    <location>
        <begin position="5"/>
        <end position="230"/>
    </location>
</feature>
<dbReference type="PROSITE" id="PS00211">
    <property type="entry name" value="ABC_TRANSPORTER_1"/>
    <property type="match status" value="1"/>
</dbReference>
<dbReference type="InterPro" id="IPR050763">
    <property type="entry name" value="ABC_transporter_ATP-binding"/>
</dbReference>
<dbReference type="CDD" id="cd03230">
    <property type="entry name" value="ABC_DR_subfamily_A"/>
    <property type="match status" value="1"/>
</dbReference>
<dbReference type="RefSeq" id="WP_096817126.1">
    <property type="nucleotide sequence ID" value="NZ_JXJU01000002.1"/>
</dbReference>
<dbReference type="InterPro" id="IPR027417">
    <property type="entry name" value="P-loop_NTPase"/>
</dbReference>
<comment type="caution">
    <text evidence="6">The sequence shown here is derived from an EMBL/GenBank/DDBJ whole genome shotgun (WGS) entry which is preliminary data.</text>
</comment>
<dbReference type="Gene3D" id="3.40.50.300">
    <property type="entry name" value="P-loop containing nucleotide triphosphate hydrolases"/>
    <property type="match status" value="1"/>
</dbReference>
<organism evidence="6 7">
    <name type="scientific">Lactococcus fujiensis JCM 16395</name>
    <dbReference type="NCBI Taxonomy" id="1291764"/>
    <lineage>
        <taxon>Bacteria</taxon>
        <taxon>Bacillati</taxon>
        <taxon>Bacillota</taxon>
        <taxon>Bacilli</taxon>
        <taxon>Lactobacillales</taxon>
        <taxon>Streptococcaceae</taxon>
        <taxon>Lactococcus</taxon>
    </lineage>
</organism>
<dbReference type="Pfam" id="PF00005">
    <property type="entry name" value="ABC_tran"/>
    <property type="match status" value="1"/>
</dbReference>
<name>A0A2A5RNL9_9LACT</name>
<keyword evidence="7" id="KW-1185">Reference proteome</keyword>
<dbReference type="EMBL" id="JXJU01000002">
    <property type="protein sequence ID" value="PCS00940.1"/>
    <property type="molecule type" value="Genomic_DNA"/>
</dbReference>
<sequence>MVNIVEVKALQKNFGKFQALKNVTFELHSGEVLGYVGPNGAGKSTTIRTLLGLIKATSGQAEIFGKDVWKEAIEIHKNIAYVPGDVYLWPNLTGGEIIDLFLEMHGEFDSEKRDELIKKFEFDPKKKARSYSKGNRQKVALIAALASKADLYIFDEPTSGLDPLMEAVFQEEVERLKKEGKAILLSSHILSEVERLCDKIAIIRAGEIVEYGTLEEMRHLTRYEFKVETTTPPLGLQMVEAVHDLKVNGNKAVFQADSDKIQDILQALSDYTVVKLDSTPQTLEELFMHHYAQENASR</sequence>
<gene>
    <name evidence="6" type="ORF">RT41_GL000730</name>
</gene>
<dbReference type="InterPro" id="IPR003439">
    <property type="entry name" value="ABC_transporter-like_ATP-bd"/>
</dbReference>
<evidence type="ECO:0000256" key="2">
    <source>
        <dbReference type="ARBA" id="ARBA00022448"/>
    </source>
</evidence>
<dbReference type="STRING" id="1291764.GCA_001311235_01187"/>
<keyword evidence="4 6" id="KW-0067">ATP-binding</keyword>
<dbReference type="InterPro" id="IPR025302">
    <property type="entry name" value="DrrA1/2-like_C"/>
</dbReference>
<proteinExistence type="inferred from homology"/>
<keyword evidence="3" id="KW-0547">Nucleotide-binding</keyword>
<evidence type="ECO:0000256" key="1">
    <source>
        <dbReference type="ARBA" id="ARBA00005417"/>
    </source>
</evidence>
<dbReference type="PANTHER" id="PTHR42711">
    <property type="entry name" value="ABC TRANSPORTER ATP-BINDING PROTEIN"/>
    <property type="match status" value="1"/>
</dbReference>
<dbReference type="PROSITE" id="PS50893">
    <property type="entry name" value="ABC_TRANSPORTER_2"/>
    <property type="match status" value="1"/>
</dbReference>
<evidence type="ECO:0000256" key="3">
    <source>
        <dbReference type="ARBA" id="ARBA00022741"/>
    </source>
</evidence>
<evidence type="ECO:0000313" key="7">
    <source>
        <dbReference type="Proteomes" id="UP000218181"/>
    </source>
</evidence>
<dbReference type="AlphaFoldDB" id="A0A2A5RNL9"/>
<dbReference type="Proteomes" id="UP000218181">
    <property type="component" value="Unassembled WGS sequence"/>
</dbReference>
<evidence type="ECO:0000256" key="4">
    <source>
        <dbReference type="ARBA" id="ARBA00022840"/>
    </source>
</evidence>
<accession>A0A2A5RNL9</accession>
<dbReference type="SUPFAM" id="SSF52540">
    <property type="entry name" value="P-loop containing nucleoside triphosphate hydrolases"/>
    <property type="match status" value="1"/>
</dbReference>
<protein>
    <submittedName>
        <fullName evidence="6">ABC transporter ATP-binding protein</fullName>
    </submittedName>
</protein>